<gene>
    <name evidence="1" type="ORF">PABY_09600</name>
</gene>
<name>A0ABN6ZMD1_9CREN</name>
<evidence type="ECO:0000313" key="2">
    <source>
        <dbReference type="Proteomes" id="UP001341135"/>
    </source>
</evidence>
<proteinExistence type="predicted"/>
<protein>
    <submittedName>
        <fullName evidence="1">Uncharacterized protein</fullName>
    </submittedName>
</protein>
<sequence length="105" mass="11139">MQPVLEITVIHGYGPISHGVRENARAVVDTLRDLGIVVDYTEVTVPALDIEDSFEPIVLVNNVEVYLPSIKTDPEKLADYLLAMASGVVGVGVAGFPLPPASIAV</sequence>
<accession>A0ABN6ZMD1</accession>
<reference evidence="1 2" key="1">
    <citation type="submission" date="2023-09" db="EMBL/GenBank/DDBJ databases">
        <title>Pyrofollis japonicus gen. nov. sp. nov., a novel member of the family Pyrodictiaceae isolated from the Iheya North hydrothermal field.</title>
        <authorList>
            <person name="Miyazaki U."/>
            <person name="Sanari M."/>
            <person name="Tame A."/>
            <person name="Kitajima M."/>
            <person name="Okamoto A."/>
            <person name="Sawayama S."/>
            <person name="Miyazaki J."/>
            <person name="Takai K."/>
            <person name="Nakagawa S."/>
        </authorList>
    </citation>
    <scope>NUCLEOTIDE SEQUENCE [LARGE SCALE GENOMIC DNA]</scope>
    <source>
        <strain evidence="1 2">AV2</strain>
    </source>
</reference>
<dbReference type="EMBL" id="AP028907">
    <property type="protein sequence ID" value="BES81393.1"/>
    <property type="molecule type" value="Genomic_DNA"/>
</dbReference>
<keyword evidence="2" id="KW-1185">Reference proteome</keyword>
<organism evidence="1 2">
    <name type="scientific">Pyrodictium abyssi</name>
    <dbReference type="NCBI Taxonomy" id="54256"/>
    <lineage>
        <taxon>Archaea</taxon>
        <taxon>Thermoproteota</taxon>
        <taxon>Thermoprotei</taxon>
        <taxon>Desulfurococcales</taxon>
        <taxon>Pyrodictiaceae</taxon>
        <taxon>Pyrodictium</taxon>
    </lineage>
</organism>
<evidence type="ECO:0000313" key="1">
    <source>
        <dbReference type="EMBL" id="BES81393.1"/>
    </source>
</evidence>
<dbReference type="RefSeq" id="WP_338252443.1">
    <property type="nucleotide sequence ID" value="NZ_AP028907.1"/>
</dbReference>
<dbReference type="GeneID" id="89288979"/>
<dbReference type="Proteomes" id="UP001341135">
    <property type="component" value="Chromosome"/>
</dbReference>